<dbReference type="GO" id="GO:0005886">
    <property type="term" value="C:plasma membrane"/>
    <property type="evidence" value="ECO:0007669"/>
    <property type="project" value="UniProtKB-SubCell"/>
</dbReference>
<dbReference type="InterPro" id="IPR005538">
    <property type="entry name" value="LrgA/CidA"/>
</dbReference>
<evidence type="ECO:0008006" key="9">
    <source>
        <dbReference type="Google" id="ProtNLM"/>
    </source>
</evidence>
<feature type="transmembrane region" description="Helical" evidence="6">
    <location>
        <begin position="92"/>
        <end position="121"/>
    </location>
</feature>
<organism evidence="7 8">
    <name type="scientific">Methylocella silvestris</name>
    <dbReference type="NCBI Taxonomy" id="199596"/>
    <lineage>
        <taxon>Bacteria</taxon>
        <taxon>Pseudomonadati</taxon>
        <taxon>Pseudomonadota</taxon>
        <taxon>Alphaproteobacteria</taxon>
        <taxon>Hyphomicrobiales</taxon>
        <taxon>Beijerinckiaceae</taxon>
        <taxon>Methylocella</taxon>
    </lineage>
</organism>
<proteinExistence type="predicted"/>
<evidence type="ECO:0000313" key="7">
    <source>
        <dbReference type="EMBL" id="PNG25474.1"/>
    </source>
</evidence>
<evidence type="ECO:0000256" key="3">
    <source>
        <dbReference type="ARBA" id="ARBA00022692"/>
    </source>
</evidence>
<keyword evidence="2" id="KW-1003">Cell membrane</keyword>
<evidence type="ECO:0000313" key="8">
    <source>
        <dbReference type="Proteomes" id="UP000236286"/>
    </source>
</evidence>
<evidence type="ECO:0000256" key="4">
    <source>
        <dbReference type="ARBA" id="ARBA00022989"/>
    </source>
</evidence>
<dbReference type="AlphaFoldDB" id="A0A2J7TFC8"/>
<evidence type="ECO:0000256" key="1">
    <source>
        <dbReference type="ARBA" id="ARBA00004651"/>
    </source>
</evidence>
<dbReference type="EMBL" id="PDZR01000015">
    <property type="protein sequence ID" value="PNG25474.1"/>
    <property type="molecule type" value="Genomic_DNA"/>
</dbReference>
<comment type="subcellular location">
    <subcellularLocation>
        <location evidence="1">Cell membrane</location>
        <topology evidence="1">Multi-pass membrane protein</topology>
    </subcellularLocation>
</comment>
<evidence type="ECO:0000256" key="6">
    <source>
        <dbReference type="SAM" id="Phobius"/>
    </source>
</evidence>
<protein>
    <recommendedName>
        <fullName evidence="9">CidA/LrgA family protein</fullName>
    </recommendedName>
</protein>
<dbReference type="RefSeq" id="WP_102844214.1">
    <property type="nucleotide sequence ID" value="NZ_PDZR01000015.1"/>
</dbReference>
<evidence type="ECO:0000256" key="5">
    <source>
        <dbReference type="ARBA" id="ARBA00023136"/>
    </source>
</evidence>
<gene>
    <name evidence="7" type="ORF">CR492_13200</name>
</gene>
<sequence>MVRGFVLLLLCQLAGEAFSRALALPVPGPVLGLVLLFASLQLYQRVSGTDRAAVGESDVGRVSDGLLQNLALLFVPAGVGVVQHLKLIEDHGLAIAVVLIGSTAITLIVTVLVFLAVARWVDGAAGEAKP</sequence>
<dbReference type="PANTHER" id="PTHR33931:SF2">
    <property type="entry name" value="HOLIN-LIKE PROTEIN CIDA"/>
    <property type="match status" value="1"/>
</dbReference>
<evidence type="ECO:0000256" key="2">
    <source>
        <dbReference type="ARBA" id="ARBA00022475"/>
    </source>
</evidence>
<reference evidence="7 8" key="1">
    <citation type="submission" date="2017-10" db="EMBL/GenBank/DDBJ databases">
        <title>Genome announcement of Methylocella silvestris TVC from permafrost.</title>
        <authorList>
            <person name="Wang J."/>
            <person name="Geng K."/>
            <person name="Ul-Haque F."/>
            <person name="Crombie A.T."/>
            <person name="Street L.E."/>
            <person name="Wookey P.A."/>
            <person name="Murrell J.C."/>
            <person name="Pratscher J."/>
        </authorList>
    </citation>
    <scope>NUCLEOTIDE SEQUENCE [LARGE SCALE GENOMIC DNA]</scope>
    <source>
        <strain evidence="7 8">TVC</strain>
    </source>
</reference>
<name>A0A2J7TFC8_METSI</name>
<accession>A0A2J7TFC8</accession>
<keyword evidence="4 6" id="KW-1133">Transmembrane helix</keyword>
<dbReference type="OrthoDB" id="385012at2"/>
<dbReference type="Proteomes" id="UP000236286">
    <property type="component" value="Unassembled WGS sequence"/>
</dbReference>
<dbReference type="Pfam" id="PF03788">
    <property type="entry name" value="LrgA"/>
    <property type="match status" value="1"/>
</dbReference>
<keyword evidence="5 6" id="KW-0472">Membrane</keyword>
<keyword evidence="3 6" id="KW-0812">Transmembrane</keyword>
<dbReference type="PANTHER" id="PTHR33931">
    <property type="entry name" value="HOLIN-LIKE PROTEIN CIDA-RELATED"/>
    <property type="match status" value="1"/>
</dbReference>
<comment type="caution">
    <text evidence="7">The sequence shown here is derived from an EMBL/GenBank/DDBJ whole genome shotgun (WGS) entry which is preliminary data.</text>
</comment>